<accession>A0AA38MAF9</accession>
<keyword evidence="4 10" id="KW-0812">Transmembrane</keyword>
<feature type="transmembrane region" description="Helical" evidence="10">
    <location>
        <begin position="73"/>
        <end position="91"/>
    </location>
</feature>
<evidence type="ECO:0000256" key="7">
    <source>
        <dbReference type="ARBA" id="ARBA00023136"/>
    </source>
</evidence>
<dbReference type="Pfam" id="PF02949">
    <property type="entry name" value="7tm_6"/>
    <property type="match status" value="1"/>
</dbReference>
<dbReference type="PANTHER" id="PTHR21137:SF35">
    <property type="entry name" value="ODORANT RECEPTOR 19A-RELATED"/>
    <property type="match status" value="1"/>
</dbReference>
<comment type="caution">
    <text evidence="11">The sequence shown here is derived from an EMBL/GenBank/DDBJ whole genome shotgun (WGS) entry which is preliminary data.</text>
</comment>
<dbReference type="EMBL" id="JALNTZ010000006">
    <property type="protein sequence ID" value="KAJ3648712.1"/>
    <property type="molecule type" value="Genomic_DNA"/>
</dbReference>
<comment type="caution">
    <text evidence="10">Lacks conserved residue(s) required for the propagation of feature annotation.</text>
</comment>
<comment type="subcellular location">
    <subcellularLocation>
        <location evidence="1 10">Cell membrane</location>
        <topology evidence="1 10">Multi-pass membrane protein</topology>
    </subcellularLocation>
</comment>
<gene>
    <name evidence="11" type="ORF">Zmor_020492</name>
</gene>
<evidence type="ECO:0000256" key="1">
    <source>
        <dbReference type="ARBA" id="ARBA00004651"/>
    </source>
</evidence>
<organism evidence="11 12">
    <name type="scientific">Zophobas morio</name>
    <dbReference type="NCBI Taxonomy" id="2755281"/>
    <lineage>
        <taxon>Eukaryota</taxon>
        <taxon>Metazoa</taxon>
        <taxon>Ecdysozoa</taxon>
        <taxon>Arthropoda</taxon>
        <taxon>Hexapoda</taxon>
        <taxon>Insecta</taxon>
        <taxon>Pterygota</taxon>
        <taxon>Neoptera</taxon>
        <taxon>Endopterygota</taxon>
        <taxon>Coleoptera</taxon>
        <taxon>Polyphaga</taxon>
        <taxon>Cucujiformia</taxon>
        <taxon>Tenebrionidae</taxon>
        <taxon>Zophobas</taxon>
    </lineage>
</organism>
<feature type="transmembrane region" description="Helical" evidence="10">
    <location>
        <begin position="37"/>
        <end position="61"/>
    </location>
</feature>
<evidence type="ECO:0000313" key="11">
    <source>
        <dbReference type="EMBL" id="KAJ3648712.1"/>
    </source>
</evidence>
<dbReference type="Proteomes" id="UP001168821">
    <property type="component" value="Unassembled WGS sequence"/>
</dbReference>
<keyword evidence="2" id="KW-1003">Cell membrane</keyword>
<dbReference type="AlphaFoldDB" id="A0AA38MAF9"/>
<reference evidence="11" key="1">
    <citation type="journal article" date="2023" name="G3 (Bethesda)">
        <title>Whole genome assemblies of Zophobas morio and Tenebrio molitor.</title>
        <authorList>
            <person name="Kaur S."/>
            <person name="Stinson S.A."/>
            <person name="diCenzo G.C."/>
        </authorList>
    </citation>
    <scope>NUCLEOTIDE SEQUENCE</scope>
    <source>
        <strain evidence="11">QUZm001</strain>
    </source>
</reference>
<name>A0AA38MAF9_9CUCU</name>
<keyword evidence="7 10" id="KW-0472">Membrane</keyword>
<keyword evidence="8 10" id="KW-0675">Receptor</keyword>
<evidence type="ECO:0000256" key="9">
    <source>
        <dbReference type="ARBA" id="ARBA00023224"/>
    </source>
</evidence>
<evidence type="ECO:0000256" key="4">
    <source>
        <dbReference type="ARBA" id="ARBA00022692"/>
    </source>
</evidence>
<evidence type="ECO:0000256" key="8">
    <source>
        <dbReference type="ARBA" id="ARBA00023170"/>
    </source>
</evidence>
<dbReference type="PANTHER" id="PTHR21137">
    <property type="entry name" value="ODORANT RECEPTOR"/>
    <property type="match status" value="1"/>
</dbReference>
<dbReference type="GO" id="GO:0007165">
    <property type="term" value="P:signal transduction"/>
    <property type="evidence" value="ECO:0007669"/>
    <property type="project" value="UniProtKB-KW"/>
</dbReference>
<dbReference type="GO" id="GO:0005886">
    <property type="term" value="C:plasma membrane"/>
    <property type="evidence" value="ECO:0007669"/>
    <property type="project" value="UniProtKB-SubCell"/>
</dbReference>
<sequence length="377" mass="43834">MTNTIKYDWLSVIKRNIFAFRLAGLWPSDEGYKFDFYLLRTVIILFIFGLVQTASQTFMLLTNFTDMQVVARTTFLIISLWLMLLKLFSIARNIQTLRKLLATLNEDMFQVRTKEQIENIIPSVKRWKFMHNVISGSIVCSVIFWTVESFRTRKLPFVSWYPYNTTGSPQFELTCFHQLSSMSFGAYLDINMDTFIAAFSLYAAAQFDILCDNVKNLKPEGFKEGLVAYVKHHRAIVNFSFVKSYNQTFDSIILVQFFTSAASLGITMFLVVGVPTFSNEYFSFLFYANAVITEIFIYCWFGNELLTKSSKVFVVAFESHWIEASSQGKHDLLFFMRRTQISLKLSALNLFDLTLENFLRIIKTAYTYFALVSRYDK</sequence>
<feature type="transmembrane region" description="Helical" evidence="10">
    <location>
        <begin position="281"/>
        <end position="301"/>
    </location>
</feature>
<keyword evidence="5 10" id="KW-0552">Olfaction</keyword>
<dbReference type="GO" id="GO:0005549">
    <property type="term" value="F:odorant binding"/>
    <property type="evidence" value="ECO:0007669"/>
    <property type="project" value="InterPro"/>
</dbReference>
<keyword evidence="3 10" id="KW-0716">Sensory transduction</keyword>
<evidence type="ECO:0000313" key="12">
    <source>
        <dbReference type="Proteomes" id="UP001168821"/>
    </source>
</evidence>
<keyword evidence="12" id="KW-1185">Reference proteome</keyword>
<proteinExistence type="inferred from homology"/>
<evidence type="ECO:0000256" key="2">
    <source>
        <dbReference type="ARBA" id="ARBA00022475"/>
    </source>
</evidence>
<feature type="transmembrane region" description="Helical" evidence="10">
    <location>
        <begin position="252"/>
        <end position="275"/>
    </location>
</feature>
<keyword evidence="6 10" id="KW-1133">Transmembrane helix</keyword>
<evidence type="ECO:0000256" key="5">
    <source>
        <dbReference type="ARBA" id="ARBA00022725"/>
    </source>
</evidence>
<comment type="similarity">
    <text evidence="10">Belongs to the insect chemoreceptor superfamily. Heteromeric odorant receptor channel (TC 1.A.69) family.</text>
</comment>
<evidence type="ECO:0000256" key="3">
    <source>
        <dbReference type="ARBA" id="ARBA00022606"/>
    </source>
</evidence>
<evidence type="ECO:0000256" key="10">
    <source>
        <dbReference type="RuleBase" id="RU351113"/>
    </source>
</evidence>
<evidence type="ECO:0000256" key="6">
    <source>
        <dbReference type="ARBA" id="ARBA00022989"/>
    </source>
</evidence>
<dbReference type="GO" id="GO:0004984">
    <property type="term" value="F:olfactory receptor activity"/>
    <property type="evidence" value="ECO:0007669"/>
    <property type="project" value="InterPro"/>
</dbReference>
<keyword evidence="9 10" id="KW-0807">Transducer</keyword>
<protein>
    <recommendedName>
        <fullName evidence="10">Odorant receptor</fullName>
    </recommendedName>
</protein>
<dbReference type="InterPro" id="IPR004117">
    <property type="entry name" value="7tm6_olfct_rcpt"/>
</dbReference>